<sequence length="390" mass="43913">MDPLSIIASIGLLRGVTSRIYKQFEELKNCDKVFSELQHEIGSLRHVLEDITVNLESSEAVVGNREESEEKYRDQVRRALSGATDVLRRMDAWSNVILDVRSLGMTKIEAEGWQRRIQMLRKQLMRLPPDSQLDDVVVKFNPRSFHLARKDVCHNVDDGPLKCTFGCKLPIKSKHDWRRHEERHEETLDHRILPFVRKKIISEGGSAQVYKIAIGVTSVATSAMSAICMLNYDILRNYPRRGPVFASLLPDAPSHSIPLTQLYPAIFRPGVTLPPFISDPSPTVFVVATFVNGLTTFAYYASRKTDRYREWFLGVGAMAAIGSGAIVGVNIQVVLLSFMPLALITSLVSCTALNYLWDHCKRGRERNAIGVLDIADEKKEMEKLDALDAC</sequence>
<dbReference type="Proteomes" id="UP000800200">
    <property type="component" value="Unassembled WGS sequence"/>
</dbReference>
<reference evidence="2" key="1">
    <citation type="journal article" date="2020" name="Stud. Mycol.">
        <title>101 Dothideomycetes genomes: a test case for predicting lifestyles and emergence of pathogens.</title>
        <authorList>
            <person name="Haridas S."/>
            <person name="Albert R."/>
            <person name="Binder M."/>
            <person name="Bloem J."/>
            <person name="Labutti K."/>
            <person name="Salamov A."/>
            <person name="Andreopoulos B."/>
            <person name="Baker S."/>
            <person name="Barry K."/>
            <person name="Bills G."/>
            <person name="Bluhm B."/>
            <person name="Cannon C."/>
            <person name="Castanera R."/>
            <person name="Culley D."/>
            <person name="Daum C."/>
            <person name="Ezra D."/>
            <person name="Gonzalez J."/>
            <person name="Henrissat B."/>
            <person name="Kuo A."/>
            <person name="Liang C."/>
            <person name="Lipzen A."/>
            <person name="Lutzoni F."/>
            <person name="Magnuson J."/>
            <person name="Mondo S."/>
            <person name="Nolan M."/>
            <person name="Ohm R."/>
            <person name="Pangilinan J."/>
            <person name="Park H.-J."/>
            <person name="Ramirez L."/>
            <person name="Alfaro M."/>
            <person name="Sun H."/>
            <person name="Tritt A."/>
            <person name="Yoshinaga Y."/>
            <person name="Zwiers L.-H."/>
            <person name="Turgeon B."/>
            <person name="Goodwin S."/>
            <person name="Spatafora J."/>
            <person name="Crous P."/>
            <person name="Grigoriev I."/>
        </authorList>
    </citation>
    <scope>NUCLEOTIDE SEQUENCE</scope>
    <source>
        <strain evidence="2">CBS 207.26</strain>
    </source>
</reference>
<keyword evidence="1" id="KW-0812">Transmembrane</keyword>
<dbReference type="AlphaFoldDB" id="A0A6A6EXE2"/>
<proteinExistence type="predicted"/>
<accession>A0A6A6EXE2</accession>
<feature type="transmembrane region" description="Helical" evidence="1">
    <location>
        <begin position="337"/>
        <end position="357"/>
    </location>
</feature>
<evidence type="ECO:0000313" key="2">
    <source>
        <dbReference type="EMBL" id="KAF2195885.1"/>
    </source>
</evidence>
<dbReference type="EMBL" id="ML994610">
    <property type="protein sequence ID" value="KAF2195885.1"/>
    <property type="molecule type" value="Genomic_DNA"/>
</dbReference>
<organism evidence="2 3">
    <name type="scientific">Zopfia rhizophila CBS 207.26</name>
    <dbReference type="NCBI Taxonomy" id="1314779"/>
    <lineage>
        <taxon>Eukaryota</taxon>
        <taxon>Fungi</taxon>
        <taxon>Dikarya</taxon>
        <taxon>Ascomycota</taxon>
        <taxon>Pezizomycotina</taxon>
        <taxon>Dothideomycetes</taxon>
        <taxon>Dothideomycetes incertae sedis</taxon>
        <taxon>Zopfiaceae</taxon>
        <taxon>Zopfia</taxon>
    </lineage>
</organism>
<evidence type="ECO:0000256" key="1">
    <source>
        <dbReference type="SAM" id="Phobius"/>
    </source>
</evidence>
<protein>
    <recommendedName>
        <fullName evidence="4">Fungal N-terminal domain-containing protein</fullName>
    </recommendedName>
</protein>
<keyword evidence="1" id="KW-0472">Membrane</keyword>
<evidence type="ECO:0000313" key="3">
    <source>
        <dbReference type="Proteomes" id="UP000800200"/>
    </source>
</evidence>
<keyword evidence="3" id="KW-1185">Reference proteome</keyword>
<gene>
    <name evidence="2" type="ORF">K469DRAFT_744316</name>
</gene>
<evidence type="ECO:0008006" key="4">
    <source>
        <dbReference type="Google" id="ProtNLM"/>
    </source>
</evidence>
<keyword evidence="1" id="KW-1133">Transmembrane helix</keyword>
<feature type="transmembrane region" description="Helical" evidence="1">
    <location>
        <begin position="312"/>
        <end position="331"/>
    </location>
</feature>
<dbReference type="OrthoDB" id="3801281at2759"/>
<feature type="transmembrane region" description="Helical" evidence="1">
    <location>
        <begin position="282"/>
        <end position="300"/>
    </location>
</feature>
<name>A0A6A6EXE2_9PEZI</name>